<dbReference type="Gene3D" id="2.20.28.100">
    <property type="entry name" value="Desulphoferrodoxin, N-terminal domain"/>
    <property type="match status" value="1"/>
</dbReference>
<keyword evidence="4" id="KW-0249">Electron transport</keyword>
<evidence type="ECO:0000259" key="6">
    <source>
        <dbReference type="Pfam" id="PF01880"/>
    </source>
</evidence>
<dbReference type="NCBIfam" id="TIGR00332">
    <property type="entry name" value="neela_ferrous"/>
    <property type="match status" value="1"/>
</dbReference>
<proteinExistence type="inferred from homology"/>
<dbReference type="GO" id="GO:0005506">
    <property type="term" value="F:iron ion binding"/>
    <property type="evidence" value="ECO:0007669"/>
    <property type="project" value="InterPro"/>
</dbReference>
<gene>
    <name evidence="7" type="primary">dfx_17</name>
    <name evidence="7" type="ORF">SDC9_99801</name>
</gene>
<protein>
    <submittedName>
        <fullName evidence="7">Desulfoferrodoxin</fullName>
        <ecNumber evidence="7">1.15.1.2</ecNumber>
    </submittedName>
</protein>
<dbReference type="InterPro" id="IPR038094">
    <property type="entry name" value="Desulfoferrodoxin_N_sf"/>
</dbReference>
<accession>A0A645AJ39</accession>
<dbReference type="SUPFAM" id="SSF49367">
    <property type="entry name" value="Superoxide reductase-like"/>
    <property type="match status" value="1"/>
</dbReference>
<dbReference type="AlphaFoldDB" id="A0A645AJ39"/>
<evidence type="ECO:0000256" key="4">
    <source>
        <dbReference type="ARBA" id="ARBA00022982"/>
    </source>
</evidence>
<feature type="domain" description="Desulfoferrodoxin ferrous iron-binding" evidence="6">
    <location>
        <begin position="41"/>
        <end position="124"/>
    </location>
</feature>
<dbReference type="EC" id="1.15.1.2" evidence="7"/>
<keyword evidence="2" id="KW-0813">Transport</keyword>
<keyword evidence="5" id="KW-0408">Iron</keyword>
<reference evidence="7" key="1">
    <citation type="submission" date="2019-08" db="EMBL/GenBank/DDBJ databases">
        <authorList>
            <person name="Kucharzyk K."/>
            <person name="Murdoch R.W."/>
            <person name="Higgins S."/>
            <person name="Loffler F."/>
        </authorList>
    </citation>
    <scope>NUCLEOTIDE SEQUENCE</scope>
</reference>
<dbReference type="Pfam" id="PF01880">
    <property type="entry name" value="Desulfoferrodox"/>
    <property type="match status" value="1"/>
</dbReference>
<organism evidence="7">
    <name type="scientific">bioreactor metagenome</name>
    <dbReference type="NCBI Taxonomy" id="1076179"/>
    <lineage>
        <taxon>unclassified sequences</taxon>
        <taxon>metagenomes</taxon>
        <taxon>ecological metagenomes</taxon>
    </lineage>
</organism>
<dbReference type="GO" id="GO:0050605">
    <property type="term" value="F:superoxide reductase activity"/>
    <property type="evidence" value="ECO:0007669"/>
    <property type="project" value="UniProtKB-EC"/>
</dbReference>
<evidence type="ECO:0000256" key="1">
    <source>
        <dbReference type="ARBA" id="ARBA00005941"/>
    </source>
</evidence>
<dbReference type="InterPro" id="IPR036073">
    <property type="entry name" value="Desulfoferrodoxin_Fe-bd_dom_sf"/>
</dbReference>
<dbReference type="InterPro" id="IPR051233">
    <property type="entry name" value="Desulfoferrodoxin_SOR"/>
</dbReference>
<comment type="similarity">
    <text evidence="1">Belongs to the desulfoferrodoxin family.</text>
</comment>
<evidence type="ECO:0000256" key="5">
    <source>
        <dbReference type="ARBA" id="ARBA00023004"/>
    </source>
</evidence>
<dbReference type="SUPFAM" id="SSF57802">
    <property type="entry name" value="Rubredoxin-like"/>
    <property type="match status" value="1"/>
</dbReference>
<comment type="caution">
    <text evidence="7">The sequence shown here is derived from an EMBL/GenBank/DDBJ whole genome shotgun (WGS) entry which is preliminary data.</text>
</comment>
<dbReference type="EMBL" id="VSSQ01014144">
    <property type="protein sequence ID" value="MPM53037.1"/>
    <property type="molecule type" value="Genomic_DNA"/>
</dbReference>
<name>A0A645AJ39_9ZZZZ</name>
<dbReference type="InterPro" id="IPR002742">
    <property type="entry name" value="Desulfoferrodoxin_Fe-bd_dom"/>
</dbReference>
<evidence type="ECO:0000313" key="7">
    <source>
        <dbReference type="EMBL" id="MPM53037.1"/>
    </source>
</evidence>
<sequence>MELKFYICKHCGNIIAFVKNKGVPVVCCGEKMSELVPNTIDASHEKHVPVIKREGNKVIVEIGSVAHPMTEQHYIEWICLQTKQGNQRKQLKPGDEPKVCFMICGDDEVEAALAYCNLHGLWNKKEI</sequence>
<dbReference type="Gene3D" id="2.60.40.730">
    <property type="entry name" value="SOR catalytic domain"/>
    <property type="match status" value="1"/>
</dbReference>
<keyword evidence="3" id="KW-0479">Metal-binding</keyword>
<evidence type="ECO:0000256" key="3">
    <source>
        <dbReference type="ARBA" id="ARBA00022723"/>
    </source>
</evidence>
<dbReference type="PANTHER" id="PTHR36541:SF1">
    <property type="entry name" value="SUPEROXIDE REDUCTASE-RELATED"/>
    <property type="match status" value="1"/>
</dbReference>
<evidence type="ECO:0000256" key="2">
    <source>
        <dbReference type="ARBA" id="ARBA00022448"/>
    </source>
</evidence>
<dbReference type="PANTHER" id="PTHR36541">
    <property type="entry name" value="SUPEROXIDE REDUCTASE-RELATED"/>
    <property type="match status" value="1"/>
</dbReference>
<keyword evidence="7" id="KW-0560">Oxidoreductase</keyword>